<reference evidence="2" key="1">
    <citation type="submission" date="2017-02" db="EMBL/GenBank/DDBJ databases">
        <authorList>
            <person name="Varghese N."/>
            <person name="Submissions S."/>
        </authorList>
    </citation>
    <scope>NUCLEOTIDE SEQUENCE [LARGE SCALE GENOMIC DNA]</scope>
    <source>
        <strain evidence="2">DSM 23966</strain>
    </source>
</reference>
<dbReference type="AlphaFoldDB" id="A0A1T4Y0X5"/>
<dbReference type="InterPro" id="IPR030911">
    <property type="entry name" value="Sec_acc_SLAP"/>
</dbReference>
<organism evidence="1 2">
    <name type="scientific">Sporosarcina newyorkensis</name>
    <dbReference type="NCBI Taxonomy" id="759851"/>
    <lineage>
        <taxon>Bacteria</taxon>
        <taxon>Bacillati</taxon>
        <taxon>Bacillota</taxon>
        <taxon>Bacilli</taxon>
        <taxon>Bacillales</taxon>
        <taxon>Caryophanaceae</taxon>
        <taxon>Sporosarcina</taxon>
    </lineage>
</organism>
<evidence type="ECO:0000313" key="2">
    <source>
        <dbReference type="Proteomes" id="UP000190042"/>
    </source>
</evidence>
<sequence>MKLFNLFKKTEKTGLDSTVESNEILENAQSSSGNEDIETALSLHPQWNLTQEQEYVFRFLANELEPLKPNQISLSGIDIDLEPANGSWLVKAFFRSSLDQAIAVGSIELLLIDEEGNTAASAEFDLNELGEIPARSARPWVFVFEKNDQLAEELPTENWKLAFNVHSMMPHQLELAPSWEEQLPAEQKEALAEVVAGLPKLKPREVNIAGFQIQKQEDGNIAASVFVRNGHSKQINIEKLPLELIDATGELVARGTFELNPALSVKANSTTPWTFIYPTELIKKDEPDFSRWTIRVPQDSTN</sequence>
<dbReference type="NCBIfam" id="TIGR04399">
    <property type="entry name" value="acc_Sec_SLAP"/>
    <property type="match status" value="1"/>
</dbReference>
<dbReference type="Proteomes" id="UP000190042">
    <property type="component" value="Unassembled WGS sequence"/>
</dbReference>
<dbReference type="RefSeq" id="WP_078817230.1">
    <property type="nucleotide sequence ID" value="NZ_FUYJ01000002.1"/>
</dbReference>
<dbReference type="NCBIfam" id="TIGR04398">
    <property type="entry name" value="SLAP_DUP"/>
    <property type="match status" value="2"/>
</dbReference>
<dbReference type="InterPro" id="IPR030910">
    <property type="entry name" value="SLAP_dom"/>
</dbReference>
<accession>A0A1T4Y0X5</accession>
<evidence type="ECO:0000313" key="1">
    <source>
        <dbReference type="EMBL" id="SKA95452.1"/>
    </source>
</evidence>
<gene>
    <name evidence="1" type="ORF">SAMN04244570_1640</name>
</gene>
<protein>
    <submittedName>
        <fullName evidence="1">Accessory Sec system S-layer assembly protein</fullName>
    </submittedName>
</protein>
<name>A0A1T4Y0X5_9BACL</name>
<dbReference type="EMBL" id="FUYJ01000002">
    <property type="protein sequence ID" value="SKA95452.1"/>
    <property type="molecule type" value="Genomic_DNA"/>
</dbReference>
<keyword evidence="2" id="KW-1185">Reference proteome</keyword>
<proteinExistence type="predicted"/>